<reference evidence="3" key="3">
    <citation type="journal article" date="2022" name="Res Sq">
        <title>Evolution of multicellular longitudinally dividing oral cavity symbionts (Neisseriaceae).</title>
        <authorList>
            <person name="Nyongesa S."/>
            <person name="Weber P."/>
            <person name="Bernet E."/>
            <person name="Pullido F."/>
            <person name="Nieckarz M."/>
            <person name="Delaby M."/>
            <person name="Nieves C."/>
            <person name="Viehboeck T."/>
            <person name="Krause N."/>
            <person name="Rivera-Millot A."/>
            <person name="Nakamura A."/>
            <person name="Vischer N."/>
            <person name="VanNieuwenhze M."/>
            <person name="Brun Y."/>
            <person name="Cava F."/>
            <person name="Bulgheresi S."/>
            <person name="Veyrier F."/>
        </authorList>
    </citation>
    <scope>NUCLEOTIDE SEQUENCE</scope>
    <source>
        <strain evidence="3">1258/02</strain>
    </source>
</reference>
<feature type="chain" id="PRO_5042033515" evidence="1">
    <location>
        <begin position="20"/>
        <end position="60"/>
    </location>
</feature>
<dbReference type="RefSeq" id="WP_132954260.1">
    <property type="nucleotide sequence ID" value="NZ_CP091507.1"/>
</dbReference>
<name>A0AAE9KFT6_9NEIS</name>
<evidence type="ECO:0000313" key="2">
    <source>
        <dbReference type="EMBL" id="TCP03640.1"/>
    </source>
</evidence>
<proteinExistence type="predicted"/>
<dbReference type="KEGG" id="usu:LVJ78_07400"/>
<protein>
    <submittedName>
        <fullName evidence="3">Uncharacterized protein</fullName>
    </submittedName>
</protein>
<dbReference type="EMBL" id="CP091507">
    <property type="protein sequence ID" value="UOO78541.1"/>
    <property type="molecule type" value="Genomic_DNA"/>
</dbReference>
<organism evidence="3 5">
    <name type="scientific">Uruburuella suis</name>
    <dbReference type="NCBI Taxonomy" id="252130"/>
    <lineage>
        <taxon>Bacteria</taxon>
        <taxon>Pseudomonadati</taxon>
        <taxon>Pseudomonadota</taxon>
        <taxon>Betaproteobacteria</taxon>
        <taxon>Neisseriales</taxon>
        <taxon>Neisseriaceae</taxon>
        <taxon>Uruburuella</taxon>
    </lineage>
</organism>
<evidence type="ECO:0000256" key="1">
    <source>
        <dbReference type="SAM" id="SignalP"/>
    </source>
</evidence>
<evidence type="ECO:0000313" key="4">
    <source>
        <dbReference type="Proteomes" id="UP000294721"/>
    </source>
</evidence>
<sequence length="60" mass="5801">MKKFAALISVAVLSAAAMAAPAHQIKEQVVVVETASAPVGTASAPVADASAATVSAPVAR</sequence>
<accession>A0AAE9KFT6</accession>
<evidence type="ECO:0000313" key="3">
    <source>
        <dbReference type="EMBL" id="UOO78541.1"/>
    </source>
</evidence>
<dbReference type="Proteomes" id="UP000294721">
    <property type="component" value="Unassembled WGS sequence"/>
</dbReference>
<reference evidence="2 4" key="1">
    <citation type="submission" date="2019-03" db="EMBL/GenBank/DDBJ databases">
        <title>Genomic Encyclopedia of Type Strains, Phase IV (KMG-IV): sequencing the most valuable type-strain genomes for metagenomic binning, comparative biology and taxonomic classification.</title>
        <authorList>
            <person name="Goeker M."/>
        </authorList>
    </citation>
    <scope>NUCLEOTIDE SEQUENCE [LARGE SCALE GENOMIC DNA]</scope>
    <source>
        <strain evidence="2 4">DSM 17474</strain>
    </source>
</reference>
<reference evidence="3" key="2">
    <citation type="submission" date="2021-12" db="EMBL/GenBank/DDBJ databases">
        <authorList>
            <person name="Veyrier F.J."/>
        </authorList>
    </citation>
    <scope>NUCLEOTIDE SEQUENCE</scope>
    <source>
        <strain evidence="3">1258/02</strain>
    </source>
</reference>
<keyword evidence="1" id="KW-0732">Signal</keyword>
<feature type="signal peptide" evidence="1">
    <location>
        <begin position="1"/>
        <end position="19"/>
    </location>
</feature>
<dbReference type="AlphaFoldDB" id="A0AAE9KFT6"/>
<keyword evidence="4" id="KW-1185">Reference proteome</keyword>
<dbReference type="Proteomes" id="UP000829756">
    <property type="component" value="Chromosome"/>
</dbReference>
<dbReference type="EMBL" id="SLXE01000020">
    <property type="protein sequence ID" value="TCP03640.1"/>
    <property type="molecule type" value="Genomic_DNA"/>
</dbReference>
<gene>
    <name evidence="2" type="ORF">EV680_12050</name>
    <name evidence="3" type="ORF">LVJ78_07400</name>
</gene>
<evidence type="ECO:0000313" key="5">
    <source>
        <dbReference type="Proteomes" id="UP000829756"/>
    </source>
</evidence>